<reference evidence="3" key="1">
    <citation type="submission" date="2025-08" db="UniProtKB">
        <authorList>
            <consortium name="RefSeq"/>
        </authorList>
    </citation>
    <scope>IDENTIFICATION</scope>
    <source>
        <strain evidence="3">USDA-PBARC FA_bdor</strain>
        <tissue evidence="3">Whole organism</tissue>
    </source>
</reference>
<dbReference type="KEGG" id="fas:105271560"/>
<proteinExistence type="predicted"/>
<keyword evidence="2" id="KW-1185">Reference proteome</keyword>
<keyword evidence="1" id="KW-0812">Transmembrane</keyword>
<evidence type="ECO:0000313" key="2">
    <source>
        <dbReference type="Proteomes" id="UP000694866"/>
    </source>
</evidence>
<dbReference type="Proteomes" id="UP000694866">
    <property type="component" value="Unplaced"/>
</dbReference>
<keyword evidence="1" id="KW-0472">Membrane</keyword>
<accession>A0A9R1U8P4</accession>
<feature type="transmembrane region" description="Helical" evidence="1">
    <location>
        <begin position="123"/>
        <end position="141"/>
    </location>
</feature>
<gene>
    <name evidence="3" type="primary">LOC105271560</name>
</gene>
<dbReference type="GeneID" id="105271560"/>
<dbReference type="RefSeq" id="XP_011311472.1">
    <property type="nucleotide sequence ID" value="XM_011313170.1"/>
</dbReference>
<dbReference type="OrthoDB" id="7696577at2759"/>
<organism evidence="2 3">
    <name type="scientific">Fopius arisanus</name>
    <dbReference type="NCBI Taxonomy" id="64838"/>
    <lineage>
        <taxon>Eukaryota</taxon>
        <taxon>Metazoa</taxon>
        <taxon>Ecdysozoa</taxon>
        <taxon>Arthropoda</taxon>
        <taxon>Hexapoda</taxon>
        <taxon>Insecta</taxon>
        <taxon>Pterygota</taxon>
        <taxon>Neoptera</taxon>
        <taxon>Endopterygota</taxon>
        <taxon>Hymenoptera</taxon>
        <taxon>Apocrita</taxon>
        <taxon>Ichneumonoidea</taxon>
        <taxon>Braconidae</taxon>
        <taxon>Opiinae</taxon>
        <taxon>Fopius</taxon>
    </lineage>
</organism>
<evidence type="ECO:0000256" key="1">
    <source>
        <dbReference type="SAM" id="Phobius"/>
    </source>
</evidence>
<dbReference type="AlphaFoldDB" id="A0A9R1U8P4"/>
<evidence type="ECO:0000313" key="3">
    <source>
        <dbReference type="RefSeq" id="XP_011311472.1"/>
    </source>
</evidence>
<protein>
    <submittedName>
        <fullName evidence="3">Uncharacterized protein</fullName>
    </submittedName>
</protein>
<keyword evidence="1" id="KW-1133">Transmembrane helix</keyword>
<feature type="transmembrane region" description="Helical" evidence="1">
    <location>
        <begin position="175"/>
        <end position="196"/>
    </location>
</feature>
<sequence length="216" mass="25764">MENIFNRSYYQLTKRGLQCIGHWPFQSVKKRRFLRCLTYILVTTIVVPKIIKLIESLHDWDIVIECLPMLGCHTMAQAKFFNWIIMEDHMKKLFLTIKRDWESLKLECDFKILHEWSDQARRLNIFYATSLFGVLLVYFSSPSVPKILDLLHPLNETRPRIFLYQTEFFIDQDKYYVYLLIHSYVTVALALAYIVICDNLFTTFVNHACGMFEILK</sequence>
<name>A0A9R1U8P4_9HYME</name>